<dbReference type="InterPro" id="IPR001466">
    <property type="entry name" value="Beta-lactam-related"/>
</dbReference>
<dbReference type="SUPFAM" id="SSF56601">
    <property type="entry name" value="beta-lactamase/transpeptidase-like"/>
    <property type="match status" value="1"/>
</dbReference>
<dbReference type="Proteomes" id="UP001222325">
    <property type="component" value="Unassembled WGS sequence"/>
</dbReference>
<feature type="compositionally biased region" description="Polar residues" evidence="1">
    <location>
        <begin position="251"/>
        <end position="262"/>
    </location>
</feature>
<dbReference type="PANTHER" id="PTHR43283:SF3">
    <property type="entry name" value="BETA-LACTAMASE FAMILY PROTEIN (AFU_ORTHOLOGUE AFUA_5G07500)"/>
    <property type="match status" value="1"/>
</dbReference>
<feature type="domain" description="Beta-lactamase-related" evidence="2">
    <location>
        <begin position="14"/>
        <end position="387"/>
    </location>
</feature>
<evidence type="ECO:0000313" key="4">
    <source>
        <dbReference type="Proteomes" id="UP001222325"/>
    </source>
</evidence>
<dbReference type="EMBL" id="JARJCN010000012">
    <property type="protein sequence ID" value="KAJ7095985.1"/>
    <property type="molecule type" value="Genomic_DNA"/>
</dbReference>
<dbReference type="PANTHER" id="PTHR43283">
    <property type="entry name" value="BETA-LACTAMASE-RELATED"/>
    <property type="match status" value="1"/>
</dbReference>
<dbReference type="InterPro" id="IPR050789">
    <property type="entry name" value="Diverse_Enzym_Activities"/>
</dbReference>
<dbReference type="AlphaFoldDB" id="A0AAD6UAY5"/>
<evidence type="ECO:0000259" key="2">
    <source>
        <dbReference type="Pfam" id="PF00144"/>
    </source>
</evidence>
<sequence>MISLSDEQKSALRGIMSRAVESQTVPALFCGVTDQNGEIFMHQEGRKVVDDPTSAPLDEDAIFWVCSQTKLVTSIAALQLLEQGKIQLSTPVSQILPELANPVIVTASDAGGKPTATTPAKTPITFGQLLNHTSGMVYNLDGAPYGSFPTATNHIYSKDDDYTAFCRVSKGSFPGELLKFEPGSDWGYGFSADYVGFIVERLSGKSLEQYFKDHIFAPLGITSASFYLTPDLKERMLTMSVRNSEGKVTRHTNSPNEPQLMNQDPEKTNMHFGGVGLFSSLKDYLALLRHLLQTQAGTAVNPILKDASVAALFEPTLNTSGASSLANMFHQPEGSVQFSNGLMVSTVDVPGRRKKGSGGWGGWACTSYVIDPATGIAAVFGTQLAPAEGFDMTYTMLWVEVEAAIYAGLEAGGPTGP</sequence>
<gene>
    <name evidence="3" type="ORF">B0H15DRAFT_827907</name>
</gene>
<dbReference type="Gene3D" id="3.40.710.10">
    <property type="entry name" value="DD-peptidase/beta-lactamase superfamily"/>
    <property type="match status" value="1"/>
</dbReference>
<accession>A0AAD6UAY5</accession>
<dbReference type="Pfam" id="PF00144">
    <property type="entry name" value="Beta-lactamase"/>
    <property type="match status" value="1"/>
</dbReference>
<proteinExistence type="predicted"/>
<protein>
    <submittedName>
        <fullName evidence="3">Beta-lactamase/transpeptidase-like protein</fullName>
    </submittedName>
</protein>
<keyword evidence="4" id="KW-1185">Reference proteome</keyword>
<evidence type="ECO:0000313" key="3">
    <source>
        <dbReference type="EMBL" id="KAJ7095985.1"/>
    </source>
</evidence>
<evidence type="ECO:0000256" key="1">
    <source>
        <dbReference type="SAM" id="MobiDB-lite"/>
    </source>
</evidence>
<name>A0AAD6UAY5_9AGAR</name>
<comment type="caution">
    <text evidence="3">The sequence shown here is derived from an EMBL/GenBank/DDBJ whole genome shotgun (WGS) entry which is preliminary data.</text>
</comment>
<feature type="region of interest" description="Disordered" evidence="1">
    <location>
        <begin position="243"/>
        <end position="264"/>
    </location>
</feature>
<organism evidence="3 4">
    <name type="scientific">Mycena belliarum</name>
    <dbReference type="NCBI Taxonomy" id="1033014"/>
    <lineage>
        <taxon>Eukaryota</taxon>
        <taxon>Fungi</taxon>
        <taxon>Dikarya</taxon>
        <taxon>Basidiomycota</taxon>
        <taxon>Agaricomycotina</taxon>
        <taxon>Agaricomycetes</taxon>
        <taxon>Agaricomycetidae</taxon>
        <taxon>Agaricales</taxon>
        <taxon>Marasmiineae</taxon>
        <taxon>Mycenaceae</taxon>
        <taxon>Mycena</taxon>
    </lineage>
</organism>
<reference evidence="3" key="1">
    <citation type="submission" date="2023-03" db="EMBL/GenBank/DDBJ databases">
        <title>Massive genome expansion in bonnet fungi (Mycena s.s.) driven by repeated elements and novel gene families across ecological guilds.</title>
        <authorList>
            <consortium name="Lawrence Berkeley National Laboratory"/>
            <person name="Harder C.B."/>
            <person name="Miyauchi S."/>
            <person name="Viragh M."/>
            <person name="Kuo A."/>
            <person name="Thoen E."/>
            <person name="Andreopoulos B."/>
            <person name="Lu D."/>
            <person name="Skrede I."/>
            <person name="Drula E."/>
            <person name="Henrissat B."/>
            <person name="Morin E."/>
            <person name="Kohler A."/>
            <person name="Barry K."/>
            <person name="LaButti K."/>
            <person name="Morin E."/>
            <person name="Salamov A."/>
            <person name="Lipzen A."/>
            <person name="Mereny Z."/>
            <person name="Hegedus B."/>
            <person name="Baldrian P."/>
            <person name="Stursova M."/>
            <person name="Weitz H."/>
            <person name="Taylor A."/>
            <person name="Grigoriev I.V."/>
            <person name="Nagy L.G."/>
            <person name="Martin F."/>
            <person name="Kauserud H."/>
        </authorList>
    </citation>
    <scope>NUCLEOTIDE SEQUENCE</scope>
    <source>
        <strain evidence="3">CBHHK173m</strain>
    </source>
</reference>
<dbReference type="InterPro" id="IPR012338">
    <property type="entry name" value="Beta-lactam/transpept-like"/>
</dbReference>